<protein>
    <submittedName>
        <fullName evidence="1">11896_t:CDS:1</fullName>
    </submittedName>
</protein>
<evidence type="ECO:0000313" key="1">
    <source>
        <dbReference type="EMBL" id="CAI2167849.1"/>
    </source>
</evidence>
<dbReference type="OrthoDB" id="10601594at2759"/>
<accession>A0A9W4SG66</accession>
<organism evidence="1 2">
    <name type="scientific">Funneliformis geosporum</name>
    <dbReference type="NCBI Taxonomy" id="1117311"/>
    <lineage>
        <taxon>Eukaryota</taxon>
        <taxon>Fungi</taxon>
        <taxon>Fungi incertae sedis</taxon>
        <taxon>Mucoromycota</taxon>
        <taxon>Glomeromycotina</taxon>
        <taxon>Glomeromycetes</taxon>
        <taxon>Glomerales</taxon>
        <taxon>Glomeraceae</taxon>
        <taxon>Funneliformis</taxon>
    </lineage>
</organism>
<evidence type="ECO:0000313" key="2">
    <source>
        <dbReference type="Proteomes" id="UP001153678"/>
    </source>
</evidence>
<keyword evidence="2" id="KW-1185">Reference proteome</keyword>
<sequence length="241" mass="27725">MSQRTYKYVDVSWRLHQLKKSSLFEQTSRICRTGSTSWLQFANASKSGVENTLLVITRQNQVSATYRQSDTWTEIGASTTGVVTCTIRRWRRAKSCHNHYQLSSQLVVCAVGGMVPCGAIPTEKLVNQVHRVKMFEIYLKMTILMKQHPYKSSQTRRNFSLNISDGIRMSSEYQYDVCFHTLFKLNLGSRQLPSFFIILDDVESDKIKVDDNDSESVVEHVKEIIRKLSPECDTIDILLEL</sequence>
<dbReference type="Proteomes" id="UP001153678">
    <property type="component" value="Unassembled WGS sequence"/>
</dbReference>
<proteinExistence type="predicted"/>
<comment type="caution">
    <text evidence="1">The sequence shown here is derived from an EMBL/GenBank/DDBJ whole genome shotgun (WGS) entry which is preliminary data.</text>
</comment>
<dbReference type="EMBL" id="CAMKVN010000430">
    <property type="protein sequence ID" value="CAI2167849.1"/>
    <property type="molecule type" value="Genomic_DNA"/>
</dbReference>
<gene>
    <name evidence="1" type="ORF">FWILDA_LOCUS3286</name>
</gene>
<dbReference type="AlphaFoldDB" id="A0A9W4SG66"/>
<reference evidence="1" key="1">
    <citation type="submission" date="2022-08" db="EMBL/GenBank/DDBJ databases">
        <authorList>
            <person name="Kallberg Y."/>
            <person name="Tangrot J."/>
            <person name="Rosling A."/>
        </authorList>
    </citation>
    <scope>NUCLEOTIDE SEQUENCE</scope>
    <source>
        <strain evidence="1">Wild A</strain>
    </source>
</reference>
<name>A0A9W4SG66_9GLOM</name>